<dbReference type="FunFam" id="3.40.50.300:FF:000042">
    <property type="entry name" value="Maltose/maltodextrin ABC transporter, ATP-binding protein"/>
    <property type="match status" value="1"/>
</dbReference>
<evidence type="ECO:0000256" key="6">
    <source>
        <dbReference type="ARBA" id="ARBA00023136"/>
    </source>
</evidence>
<keyword evidence="4" id="KW-0547">Nucleotide-binding</keyword>
<dbReference type="GO" id="GO:0016887">
    <property type="term" value="F:ATP hydrolysis activity"/>
    <property type="evidence" value="ECO:0007669"/>
    <property type="project" value="InterPro"/>
</dbReference>
<proteinExistence type="predicted"/>
<dbReference type="PANTHER" id="PTHR43875:SF1">
    <property type="entry name" value="OSMOPROTECTIVE COMPOUNDS UPTAKE ATP-BINDING PROTEIN GGTA"/>
    <property type="match status" value="1"/>
</dbReference>
<dbReference type="InterPro" id="IPR003439">
    <property type="entry name" value="ABC_transporter-like_ATP-bd"/>
</dbReference>
<dbReference type="InterPro" id="IPR008995">
    <property type="entry name" value="Mo/tungstate-bd_C_term_dom"/>
</dbReference>
<evidence type="ECO:0000256" key="7">
    <source>
        <dbReference type="ARBA" id="ARBA00050305"/>
    </source>
</evidence>
<dbReference type="GO" id="GO:0005524">
    <property type="term" value="F:ATP binding"/>
    <property type="evidence" value="ECO:0007669"/>
    <property type="project" value="UniProtKB-KW"/>
</dbReference>
<dbReference type="CDD" id="cd03259">
    <property type="entry name" value="ABC_Carb_Solutes_like"/>
    <property type="match status" value="1"/>
</dbReference>
<accession>A0A1W9Z491</accession>
<dbReference type="RefSeq" id="WP_083054741.1">
    <property type="nucleotide sequence ID" value="NZ_JACKVM010000014.1"/>
</dbReference>
<comment type="catalytic activity">
    <reaction evidence="7">
        <text>alpha,alpha-trehalose(out) + ATP + H2O = alpha,alpha-trehalose(in) + ADP + phosphate + H(+)</text>
        <dbReference type="Rhea" id="RHEA:75203"/>
        <dbReference type="ChEBI" id="CHEBI:15377"/>
        <dbReference type="ChEBI" id="CHEBI:15378"/>
        <dbReference type="ChEBI" id="CHEBI:16551"/>
        <dbReference type="ChEBI" id="CHEBI:30616"/>
        <dbReference type="ChEBI" id="CHEBI:43474"/>
        <dbReference type="ChEBI" id="CHEBI:456216"/>
    </reaction>
</comment>
<evidence type="ECO:0000259" key="13">
    <source>
        <dbReference type="PROSITE" id="PS50893"/>
    </source>
</evidence>
<dbReference type="EMBL" id="MVHJ01000001">
    <property type="protein sequence ID" value="ORA07114.1"/>
    <property type="molecule type" value="Genomic_DNA"/>
</dbReference>
<dbReference type="GO" id="GO:0055052">
    <property type="term" value="C:ATP-binding cassette (ABC) transporter complex, substrate-binding subunit-containing"/>
    <property type="evidence" value="ECO:0007669"/>
    <property type="project" value="TreeGrafter"/>
</dbReference>
<keyword evidence="5 14" id="KW-0067">ATP-binding</keyword>
<dbReference type="SMART" id="SM00382">
    <property type="entry name" value="AAA"/>
    <property type="match status" value="1"/>
</dbReference>
<evidence type="ECO:0000256" key="4">
    <source>
        <dbReference type="ARBA" id="ARBA00022741"/>
    </source>
</evidence>
<dbReference type="InterPro" id="IPR047641">
    <property type="entry name" value="ABC_transpr_MalK/UgpC-like"/>
</dbReference>
<evidence type="ECO:0000256" key="9">
    <source>
        <dbReference type="ARBA" id="ARBA00063658"/>
    </source>
</evidence>
<evidence type="ECO:0000256" key="5">
    <source>
        <dbReference type="ARBA" id="ARBA00022840"/>
    </source>
</evidence>
<evidence type="ECO:0000313" key="14">
    <source>
        <dbReference type="EMBL" id="ORA07114.1"/>
    </source>
</evidence>
<gene>
    <name evidence="14" type="ORF">BST17_01180</name>
</gene>
<reference evidence="14 15" key="1">
    <citation type="submission" date="2017-02" db="EMBL/GenBank/DDBJ databases">
        <title>The new phylogeny of genus Mycobacterium.</title>
        <authorList>
            <person name="Tortoli E."/>
            <person name="Trovato A."/>
            <person name="Cirillo D.M."/>
        </authorList>
    </citation>
    <scope>NUCLEOTIDE SEQUENCE [LARGE SCALE GENOMIC DNA]</scope>
    <source>
        <strain evidence="14 15">DSM 45578</strain>
    </source>
</reference>
<evidence type="ECO:0000256" key="3">
    <source>
        <dbReference type="ARBA" id="ARBA00022475"/>
    </source>
</evidence>
<dbReference type="InterPro" id="IPR013611">
    <property type="entry name" value="Transp-assoc_OB_typ2"/>
</dbReference>
<keyword evidence="15" id="KW-1185">Reference proteome</keyword>
<evidence type="ECO:0000256" key="8">
    <source>
        <dbReference type="ARBA" id="ARBA00056091"/>
    </source>
</evidence>
<dbReference type="InterPro" id="IPR003593">
    <property type="entry name" value="AAA+_ATPase"/>
</dbReference>
<evidence type="ECO:0000256" key="11">
    <source>
        <dbReference type="ARBA" id="ARBA00080647"/>
    </source>
</evidence>
<keyword evidence="3" id="KW-1003">Cell membrane</keyword>
<comment type="subcellular location">
    <subcellularLocation>
        <location evidence="1">Cell inner membrane</location>
        <topology evidence="1">Peripheral membrane protein</topology>
        <orientation evidence="1">Cytoplasmic side</orientation>
    </subcellularLocation>
</comment>
<evidence type="ECO:0000256" key="12">
    <source>
        <dbReference type="ARBA" id="ARBA00082626"/>
    </source>
</evidence>
<evidence type="ECO:0000256" key="2">
    <source>
        <dbReference type="ARBA" id="ARBA00022448"/>
    </source>
</evidence>
<comment type="subunit">
    <text evidence="9">Monomer. Homodimerizes in the presence of ATP. The complex is composed of two ATP-binding proteins (SugC), two transmembrane proteins (SugA and SugB) and a solute-binding protein (LpqY).</text>
</comment>
<dbReference type="STRING" id="564198.BST17_01180"/>
<dbReference type="OrthoDB" id="9802264at2"/>
<feature type="domain" description="ABC transporter" evidence="13">
    <location>
        <begin position="10"/>
        <end position="240"/>
    </location>
</feature>
<dbReference type="Pfam" id="PF00005">
    <property type="entry name" value="ABC_tran"/>
    <property type="match status" value="1"/>
</dbReference>
<dbReference type="Proteomes" id="UP000192366">
    <property type="component" value="Unassembled WGS sequence"/>
</dbReference>
<keyword evidence="6" id="KW-0472">Membrane</keyword>
<dbReference type="Pfam" id="PF08402">
    <property type="entry name" value="TOBE_2"/>
    <property type="match status" value="1"/>
</dbReference>
<evidence type="ECO:0000313" key="15">
    <source>
        <dbReference type="Proteomes" id="UP000192366"/>
    </source>
</evidence>
<comment type="caution">
    <text evidence="14">The sequence shown here is derived from an EMBL/GenBank/DDBJ whole genome shotgun (WGS) entry which is preliminary data.</text>
</comment>
<name>A0A1W9Z491_MYCBA</name>
<dbReference type="GO" id="GO:0015408">
    <property type="term" value="F:ABC-type ferric iron transporter activity"/>
    <property type="evidence" value="ECO:0007669"/>
    <property type="project" value="InterPro"/>
</dbReference>
<dbReference type="InterPro" id="IPR015853">
    <property type="entry name" value="ABC_transpr_FbpC"/>
</dbReference>
<keyword evidence="2" id="KW-0813">Transport</keyword>
<comment type="function">
    <text evidence="8">Part of the ABC transporter complex LpqY-SugA-SugB-SugC, which is highly specific for uptake of trehalose. Involved in the recycling of extracellular trehalose released from trehalose-containing molecules synthesized by M.tuberculosis. Trehalose uptake is essential for virulence. Responsible for energy coupling to the transport system.</text>
</comment>
<evidence type="ECO:0000256" key="10">
    <source>
        <dbReference type="ARBA" id="ARBA00072105"/>
    </source>
</evidence>
<dbReference type="Gene3D" id="3.40.50.300">
    <property type="entry name" value="P-loop containing nucleotide triphosphate hydrolases"/>
    <property type="match status" value="1"/>
</dbReference>
<dbReference type="InterPro" id="IPR017871">
    <property type="entry name" value="ABC_transporter-like_CS"/>
</dbReference>
<dbReference type="SUPFAM" id="SSF50331">
    <property type="entry name" value="MOP-like"/>
    <property type="match status" value="1"/>
</dbReference>
<sequence length="360" mass="37828">MSAPATGKSVEIRDLSKSFGGGAVVDGLDLALRAGSLTVLVGPSGCGKSTTLRIVAGLESADAGTVHIGGRDVTAVTPKQRDVAMVFQNYALYPQLSVARNIAFPLRNAGVGKEQAAARAQQAAERVGISELLDRKPRQLSGGQQQRVAIARALVRTPSVFLFDEPLSNLDAKLRVELRSEIRRLQQESGITALYVTHDQEEAMTIADQLVVLKAGRIAQRGTPEELYSRPANTFVAGFIGSPSMNLVPGRALAGIFRSDASCPVDPSIAGDIVLGVRPEDLVVEPDGAGAGRVDLVELLGPRYVVIVTIGGHRLTAVVEATVMARWGGAPAPGTAVTVRVRPGGEHLFDAATGERLLAH</sequence>
<dbReference type="SUPFAM" id="SSF52540">
    <property type="entry name" value="P-loop containing nucleoside triphosphate hydrolases"/>
    <property type="match status" value="1"/>
</dbReference>
<evidence type="ECO:0000256" key="1">
    <source>
        <dbReference type="ARBA" id="ARBA00004515"/>
    </source>
</evidence>
<dbReference type="PANTHER" id="PTHR43875">
    <property type="entry name" value="MALTODEXTRIN IMPORT ATP-BINDING PROTEIN MSMX"/>
    <property type="match status" value="1"/>
</dbReference>
<dbReference type="PROSITE" id="PS50893">
    <property type="entry name" value="ABC_TRANSPORTER_2"/>
    <property type="match status" value="1"/>
</dbReference>
<dbReference type="PROSITE" id="PS00211">
    <property type="entry name" value="ABC_TRANSPORTER_1"/>
    <property type="match status" value="1"/>
</dbReference>
<dbReference type="InterPro" id="IPR027417">
    <property type="entry name" value="P-loop_NTPase"/>
</dbReference>
<dbReference type="AlphaFoldDB" id="A0A1W9Z491"/>
<protein>
    <recommendedName>
        <fullName evidence="10">Trehalose import ATP-binding protein SugC</fullName>
    </recommendedName>
    <alternativeName>
        <fullName evidence="12">Nucleotide-binding domain of SugABC transporter</fullName>
    </alternativeName>
    <alternativeName>
        <fullName evidence="11">SugABC transporter ATPase SugC</fullName>
    </alternativeName>
</protein>
<dbReference type="Gene3D" id="2.40.50.100">
    <property type="match status" value="1"/>
</dbReference>
<organism evidence="14 15">
    <name type="scientific">Mycolicibacterium bacteremicum</name>
    <name type="common">Mycobacterium bacteremicum</name>
    <dbReference type="NCBI Taxonomy" id="564198"/>
    <lineage>
        <taxon>Bacteria</taxon>
        <taxon>Bacillati</taxon>
        <taxon>Actinomycetota</taxon>
        <taxon>Actinomycetes</taxon>
        <taxon>Mycobacteriales</taxon>
        <taxon>Mycobacteriaceae</taxon>
        <taxon>Mycolicibacterium</taxon>
    </lineage>
</organism>